<dbReference type="RefSeq" id="WP_149838667.1">
    <property type="nucleotide sequence ID" value="NZ_VUOC01000002.1"/>
</dbReference>
<sequence>MYTQRYILKPFFIFLLLLMGSKDIAYAQVYLFIGATDPSTGTEIFSVRNGAVIELYTRTINGTTANPLTNARLSYPIPVGTVYIPGSTTINNGTVPDVNGKMPFADIQGNVLGSGTLPAGGGSIDVKFRVQVIASSGAIAIGGIAKGTQGINNVIDNIAGILDVTGSTNPFYETSTADIAPTAMEPYTDLRKFGTATLPLYSGINGQCMDALTGTPLPQGSLLKNASAIAYHDASKRVYFVNDAPGDDLGYIELSGSGYAKTYTGYKLEPNTAAGYNITRMAFAADGYGYALTDNGQDLIRFDINSAVTPTISQLGPLVNDPSNGVNDVLAETGGDMFTDCNANLYLTTGTAKVYRINPNTKIAIYLGTIRNVPDSGINSAAADGSAGHVSIGGRFLPATGFPSNSRFEANLMTMNAVPITTSAPYETGGFSSASLPVYSHFLLTSHSYRNLSHHVGIVSGDTVEYTITVYNLGNINAAGVKLYNPIPDFAHYLPNSTTMSGYSVPDENGAMPFSIAGGHYVSSEDAPDGIVRPDERVVLIKFRVTTDPNQPICNNAQLVLPDINGNIINMPVEFTPDFSLGIQQPACFFSAGALRLAFTGTLSNSEPLLQWSVEKENDIDYYEVEYAAENSSSFSTVARVNAGTLPQNDHQLIDESNTLPGISNYRLKVMLKSGEISYSNTVQLNVPGSVQVRPNPFLETLNLQVQLKTAATVQVRLIDLNGRTAFATTEKLSAGANSLSLKVPADLTPGMYVLELLSGNKRLLQKKVIKQ</sequence>
<dbReference type="Proteomes" id="UP000324611">
    <property type="component" value="Unassembled WGS sequence"/>
</dbReference>
<dbReference type="InterPro" id="IPR026444">
    <property type="entry name" value="Secre_tail"/>
</dbReference>
<dbReference type="InterPro" id="IPR047589">
    <property type="entry name" value="DUF11_rpt"/>
</dbReference>
<dbReference type="NCBIfam" id="TIGR04183">
    <property type="entry name" value="Por_Secre_tail"/>
    <property type="match status" value="1"/>
</dbReference>
<evidence type="ECO:0000259" key="1">
    <source>
        <dbReference type="Pfam" id="PF18962"/>
    </source>
</evidence>
<name>A0A5B2VZN1_9BACT</name>
<dbReference type="EMBL" id="VUOC01000002">
    <property type="protein sequence ID" value="KAA2243792.1"/>
    <property type="molecule type" value="Genomic_DNA"/>
</dbReference>
<dbReference type="NCBIfam" id="TIGR01451">
    <property type="entry name" value="B_ant_repeat"/>
    <property type="match status" value="1"/>
</dbReference>
<protein>
    <submittedName>
        <fullName evidence="2">T9SS type A sorting domain-containing protein</fullName>
    </submittedName>
</protein>
<evidence type="ECO:0000313" key="3">
    <source>
        <dbReference type="Proteomes" id="UP000324611"/>
    </source>
</evidence>
<dbReference type="Pfam" id="PF18962">
    <property type="entry name" value="Por_Secre_tail"/>
    <property type="match status" value="1"/>
</dbReference>
<accession>A0A5B2VZN1</accession>
<gene>
    <name evidence="2" type="ORF">F0L74_15050</name>
</gene>
<dbReference type="SUPFAM" id="SSF63825">
    <property type="entry name" value="YWTD domain"/>
    <property type="match status" value="1"/>
</dbReference>
<reference evidence="2 3" key="2">
    <citation type="submission" date="2019-09" db="EMBL/GenBank/DDBJ databases">
        <authorList>
            <person name="Jin C."/>
        </authorList>
    </citation>
    <scope>NUCLEOTIDE SEQUENCE [LARGE SCALE GENOMIC DNA]</scope>
    <source>
        <strain evidence="2 3">BN140078</strain>
    </source>
</reference>
<keyword evidence="3" id="KW-1185">Reference proteome</keyword>
<proteinExistence type="predicted"/>
<organism evidence="2 3">
    <name type="scientific">Chitinophaga agrisoli</name>
    <dbReference type="NCBI Taxonomy" id="2607653"/>
    <lineage>
        <taxon>Bacteria</taxon>
        <taxon>Pseudomonadati</taxon>
        <taxon>Bacteroidota</taxon>
        <taxon>Chitinophagia</taxon>
        <taxon>Chitinophagales</taxon>
        <taxon>Chitinophagaceae</taxon>
        <taxon>Chitinophaga</taxon>
    </lineage>
</organism>
<evidence type="ECO:0000313" key="2">
    <source>
        <dbReference type="EMBL" id="KAA2243792.1"/>
    </source>
</evidence>
<feature type="domain" description="Secretion system C-terminal sorting" evidence="1">
    <location>
        <begin position="695"/>
        <end position="770"/>
    </location>
</feature>
<comment type="caution">
    <text evidence="2">The sequence shown here is derived from an EMBL/GenBank/DDBJ whole genome shotgun (WGS) entry which is preliminary data.</text>
</comment>
<reference evidence="2 3" key="1">
    <citation type="submission" date="2019-09" db="EMBL/GenBank/DDBJ databases">
        <title>Chitinophaga ginsengihumi sp. nov., isolated from soil of ginseng rhizosphere.</title>
        <authorList>
            <person name="Lee J."/>
        </authorList>
    </citation>
    <scope>NUCLEOTIDE SEQUENCE [LARGE SCALE GENOMIC DNA]</scope>
    <source>
        <strain evidence="2 3">BN140078</strain>
    </source>
</reference>
<dbReference type="AlphaFoldDB" id="A0A5B2VZN1"/>